<keyword evidence="3 6" id="KW-0378">Hydrolase</keyword>
<dbReference type="CDD" id="cd06262">
    <property type="entry name" value="metallo-hydrolase-like_MBL-fold"/>
    <property type="match status" value="1"/>
</dbReference>
<sequence>MKWERQPLGALQTNSFICVNDQGKGVVIDPGGEGDRLIKHINDRGIDVEGILLTHAHFDHIGALEEVRDAFRAPVYLHELEAAWLGDDSKNGSGLFMGIEPVKCRPADQLIKEEGSLTVGSFTFEVFHTPGHSPGSVSYYVPEENVVFSGDVLFRGGIGRTDLPGGDHDTLMKTIHQRLLTMPDTTIIANGHGPETTVGEEMTSNPFLNGFG</sequence>
<dbReference type="EMBL" id="JACHHB010000004">
    <property type="protein sequence ID" value="MBB5173115.1"/>
    <property type="molecule type" value="Genomic_DNA"/>
</dbReference>
<evidence type="ECO:0000256" key="4">
    <source>
        <dbReference type="ARBA" id="ARBA00022833"/>
    </source>
</evidence>
<evidence type="ECO:0000256" key="1">
    <source>
        <dbReference type="ARBA" id="ARBA00001947"/>
    </source>
</evidence>
<evidence type="ECO:0000313" key="7">
    <source>
        <dbReference type="Proteomes" id="UP000551878"/>
    </source>
</evidence>
<gene>
    <name evidence="6" type="ORF">HNQ41_001278</name>
</gene>
<dbReference type="InterPro" id="IPR051453">
    <property type="entry name" value="MBL_Glyoxalase_II"/>
</dbReference>
<feature type="domain" description="Metallo-beta-lactamase" evidence="5">
    <location>
        <begin position="12"/>
        <end position="192"/>
    </location>
</feature>
<keyword evidence="4" id="KW-0862">Zinc</keyword>
<dbReference type="PANTHER" id="PTHR46233:SF3">
    <property type="entry name" value="HYDROXYACYLGLUTATHIONE HYDROLASE GLOC"/>
    <property type="match status" value="1"/>
</dbReference>
<dbReference type="AlphaFoldDB" id="A0A840QP11"/>
<comment type="cofactor">
    <cofactor evidence="1">
        <name>Zn(2+)</name>
        <dbReference type="ChEBI" id="CHEBI:29105"/>
    </cofactor>
</comment>
<dbReference type="SUPFAM" id="SSF56281">
    <property type="entry name" value="Metallo-hydrolase/oxidoreductase"/>
    <property type="match status" value="1"/>
</dbReference>
<reference evidence="6 7" key="1">
    <citation type="submission" date="2020-08" db="EMBL/GenBank/DDBJ databases">
        <title>Genomic Encyclopedia of Type Strains, Phase IV (KMG-IV): sequencing the most valuable type-strain genomes for metagenomic binning, comparative biology and taxonomic classification.</title>
        <authorList>
            <person name="Goeker M."/>
        </authorList>
    </citation>
    <scope>NUCLEOTIDE SEQUENCE [LARGE SCALE GENOMIC DNA]</scope>
    <source>
        <strain evidence="6 7">DSM 24696</strain>
    </source>
</reference>
<accession>A0A840QP11</accession>
<dbReference type="GO" id="GO:0016787">
    <property type="term" value="F:hydrolase activity"/>
    <property type="evidence" value="ECO:0007669"/>
    <property type="project" value="UniProtKB-KW"/>
</dbReference>
<evidence type="ECO:0000256" key="3">
    <source>
        <dbReference type="ARBA" id="ARBA00022801"/>
    </source>
</evidence>
<keyword evidence="2" id="KW-0479">Metal-binding</keyword>
<organism evidence="6 7">
    <name type="scientific">Texcoconibacillus texcoconensis</name>
    <dbReference type="NCBI Taxonomy" id="1095777"/>
    <lineage>
        <taxon>Bacteria</taxon>
        <taxon>Bacillati</taxon>
        <taxon>Bacillota</taxon>
        <taxon>Bacilli</taxon>
        <taxon>Bacillales</taxon>
        <taxon>Bacillaceae</taxon>
        <taxon>Texcoconibacillus</taxon>
    </lineage>
</organism>
<dbReference type="InterPro" id="IPR001279">
    <property type="entry name" value="Metallo-B-lactamas"/>
</dbReference>
<protein>
    <submittedName>
        <fullName evidence="6">Glyoxylase-like metal-dependent hydrolase (Beta-lactamase superfamily II)</fullName>
    </submittedName>
</protein>
<evidence type="ECO:0000259" key="5">
    <source>
        <dbReference type="SMART" id="SM00849"/>
    </source>
</evidence>
<dbReference type="GO" id="GO:0046872">
    <property type="term" value="F:metal ion binding"/>
    <property type="evidence" value="ECO:0007669"/>
    <property type="project" value="UniProtKB-KW"/>
</dbReference>
<name>A0A840QP11_9BACI</name>
<keyword evidence="7" id="KW-1185">Reference proteome</keyword>
<evidence type="ECO:0000313" key="6">
    <source>
        <dbReference type="EMBL" id="MBB5173115.1"/>
    </source>
</evidence>
<proteinExistence type="predicted"/>
<comment type="caution">
    <text evidence="6">The sequence shown here is derived from an EMBL/GenBank/DDBJ whole genome shotgun (WGS) entry which is preliminary data.</text>
</comment>
<dbReference type="Pfam" id="PF00753">
    <property type="entry name" value="Lactamase_B"/>
    <property type="match status" value="1"/>
</dbReference>
<evidence type="ECO:0000256" key="2">
    <source>
        <dbReference type="ARBA" id="ARBA00022723"/>
    </source>
</evidence>
<dbReference type="InterPro" id="IPR036866">
    <property type="entry name" value="RibonucZ/Hydroxyglut_hydro"/>
</dbReference>
<dbReference type="RefSeq" id="WP_184663553.1">
    <property type="nucleotide sequence ID" value="NZ_JACHHB010000004.1"/>
</dbReference>
<dbReference type="SMART" id="SM00849">
    <property type="entry name" value="Lactamase_B"/>
    <property type="match status" value="1"/>
</dbReference>
<dbReference type="Gene3D" id="3.60.15.10">
    <property type="entry name" value="Ribonuclease Z/Hydroxyacylglutathione hydrolase-like"/>
    <property type="match status" value="1"/>
</dbReference>
<dbReference type="Proteomes" id="UP000551878">
    <property type="component" value="Unassembled WGS sequence"/>
</dbReference>
<dbReference type="PANTHER" id="PTHR46233">
    <property type="entry name" value="HYDROXYACYLGLUTATHIONE HYDROLASE GLOC"/>
    <property type="match status" value="1"/>
</dbReference>